<name>A0A9D4GW28_DREPO</name>
<reference evidence="5" key="1">
    <citation type="journal article" date="2019" name="bioRxiv">
        <title>The Genome of the Zebra Mussel, Dreissena polymorpha: A Resource for Invasive Species Research.</title>
        <authorList>
            <person name="McCartney M.A."/>
            <person name="Auch B."/>
            <person name="Kono T."/>
            <person name="Mallez S."/>
            <person name="Zhang Y."/>
            <person name="Obille A."/>
            <person name="Becker A."/>
            <person name="Abrahante J.E."/>
            <person name="Garbe J."/>
            <person name="Badalamenti J.P."/>
            <person name="Herman A."/>
            <person name="Mangelson H."/>
            <person name="Liachko I."/>
            <person name="Sullivan S."/>
            <person name="Sone E.D."/>
            <person name="Koren S."/>
            <person name="Silverstein K.A.T."/>
            <person name="Beckman K.B."/>
            <person name="Gohl D.M."/>
        </authorList>
    </citation>
    <scope>NUCLEOTIDE SEQUENCE</scope>
    <source>
        <strain evidence="5">Duluth1</strain>
        <tissue evidence="5">Whole animal</tissue>
    </source>
</reference>
<evidence type="ECO:0000256" key="2">
    <source>
        <dbReference type="ARBA" id="ARBA00023242"/>
    </source>
</evidence>
<feature type="domain" description="WWE" evidence="4">
    <location>
        <begin position="150"/>
        <end position="230"/>
    </location>
</feature>
<dbReference type="GO" id="GO:0005634">
    <property type="term" value="C:nucleus"/>
    <property type="evidence" value="ECO:0007669"/>
    <property type="project" value="UniProtKB-SubCell"/>
</dbReference>
<dbReference type="InterPro" id="IPR004170">
    <property type="entry name" value="WWE_dom"/>
</dbReference>
<dbReference type="Gene3D" id="3.90.228.10">
    <property type="match status" value="1"/>
</dbReference>
<evidence type="ECO:0000259" key="4">
    <source>
        <dbReference type="PROSITE" id="PS50918"/>
    </source>
</evidence>
<proteinExistence type="inferred from homology"/>
<protein>
    <recommendedName>
        <fullName evidence="4">WWE domain-containing protein</fullName>
    </recommendedName>
</protein>
<dbReference type="SUPFAM" id="SSF117839">
    <property type="entry name" value="WWE domain"/>
    <property type="match status" value="1"/>
</dbReference>
<dbReference type="GO" id="GO:1990404">
    <property type="term" value="F:NAD+-protein mono-ADP-ribosyltransferase activity"/>
    <property type="evidence" value="ECO:0007669"/>
    <property type="project" value="TreeGrafter"/>
</dbReference>
<evidence type="ECO:0000256" key="1">
    <source>
        <dbReference type="ARBA" id="ARBA00004123"/>
    </source>
</evidence>
<dbReference type="Proteomes" id="UP000828390">
    <property type="component" value="Unassembled WGS sequence"/>
</dbReference>
<dbReference type="GO" id="GO:0003950">
    <property type="term" value="F:NAD+ poly-ADP-ribosyltransferase activity"/>
    <property type="evidence" value="ECO:0007669"/>
    <property type="project" value="InterPro"/>
</dbReference>
<dbReference type="Pfam" id="PF00644">
    <property type="entry name" value="PARP"/>
    <property type="match status" value="1"/>
</dbReference>
<gene>
    <name evidence="5" type="ORF">DPMN_124270</name>
</gene>
<dbReference type="PANTHER" id="PTHR45740">
    <property type="entry name" value="POLY [ADP-RIBOSE] POLYMERASE"/>
    <property type="match status" value="1"/>
</dbReference>
<accession>A0A9D4GW28</accession>
<keyword evidence="6" id="KW-1185">Reference proteome</keyword>
<sequence length="423" mass="49834">MFQQKYNLQLSNIMWKKLKRCMCCICCRRSSLEYLQSEGRKHMREILEAEPKLAASLEMYALETDGYMMYHSTGPHLTFPKQHFDYRTGMHADEGNIIFGDYEEDEVMEDYHQTDFEQAEHLPHYGQHPNPDRPRRNQFCRRTDVYSNPREGPFTSMADAPQWRWYWQDSDNKWKPFEPDSLQQTLETKFLANQVIYLYSRENYKWNYAIDFRRMTQKNVDTGAIRKLNRRNISTCVPYRDRLAGRANLCLDSPHVIDVESPPSWVPWDVAHPFELVLLQATDQDCMPVLNNFYQTMIPGQHVVKAVFRVQNHTLWSAFCNQEKSMLNNQKRLGDSKPVDKRYLFHGTDGLDNARGICINNFDFRLCGKNATVYGHERTLLEMPNTVTITQSRQHSRKDTCSRLRCLLDTSPVYISTFETARA</sequence>
<dbReference type="InterPro" id="IPR037197">
    <property type="entry name" value="WWE_dom_sf"/>
</dbReference>
<dbReference type="Gene3D" id="3.30.720.50">
    <property type="match status" value="1"/>
</dbReference>
<keyword evidence="2" id="KW-0539">Nucleus</keyword>
<dbReference type="EMBL" id="JAIWYP010000005">
    <property type="protein sequence ID" value="KAH3822491.1"/>
    <property type="molecule type" value="Genomic_DNA"/>
</dbReference>
<dbReference type="InterPro" id="IPR051712">
    <property type="entry name" value="ARTD-AVP"/>
</dbReference>
<evidence type="ECO:0000313" key="6">
    <source>
        <dbReference type="Proteomes" id="UP000828390"/>
    </source>
</evidence>
<dbReference type="SUPFAM" id="SSF56399">
    <property type="entry name" value="ADP-ribosylation"/>
    <property type="match status" value="1"/>
</dbReference>
<comment type="similarity">
    <text evidence="3">Belongs to the ARTD/PARP family.</text>
</comment>
<evidence type="ECO:0000256" key="3">
    <source>
        <dbReference type="ARBA" id="ARBA00024347"/>
    </source>
</evidence>
<dbReference type="InterPro" id="IPR012317">
    <property type="entry name" value="Poly(ADP-ribose)pol_cat_dom"/>
</dbReference>
<comment type="caution">
    <text evidence="5">The sequence shown here is derived from an EMBL/GenBank/DDBJ whole genome shotgun (WGS) entry which is preliminary data.</text>
</comment>
<evidence type="ECO:0000313" key="5">
    <source>
        <dbReference type="EMBL" id="KAH3822491.1"/>
    </source>
</evidence>
<dbReference type="Pfam" id="PF02825">
    <property type="entry name" value="WWE"/>
    <property type="match status" value="1"/>
</dbReference>
<organism evidence="5 6">
    <name type="scientific">Dreissena polymorpha</name>
    <name type="common">Zebra mussel</name>
    <name type="synonym">Mytilus polymorpha</name>
    <dbReference type="NCBI Taxonomy" id="45954"/>
    <lineage>
        <taxon>Eukaryota</taxon>
        <taxon>Metazoa</taxon>
        <taxon>Spiralia</taxon>
        <taxon>Lophotrochozoa</taxon>
        <taxon>Mollusca</taxon>
        <taxon>Bivalvia</taxon>
        <taxon>Autobranchia</taxon>
        <taxon>Heteroconchia</taxon>
        <taxon>Euheterodonta</taxon>
        <taxon>Imparidentia</taxon>
        <taxon>Neoheterodontei</taxon>
        <taxon>Myida</taxon>
        <taxon>Dreissenoidea</taxon>
        <taxon>Dreissenidae</taxon>
        <taxon>Dreissena</taxon>
    </lineage>
</organism>
<comment type="subcellular location">
    <subcellularLocation>
        <location evidence="1">Nucleus</location>
    </subcellularLocation>
</comment>
<reference evidence="5" key="2">
    <citation type="submission" date="2020-11" db="EMBL/GenBank/DDBJ databases">
        <authorList>
            <person name="McCartney M.A."/>
            <person name="Auch B."/>
            <person name="Kono T."/>
            <person name="Mallez S."/>
            <person name="Becker A."/>
            <person name="Gohl D.M."/>
            <person name="Silverstein K.A.T."/>
            <person name="Koren S."/>
            <person name="Bechman K.B."/>
            <person name="Herman A."/>
            <person name="Abrahante J.E."/>
            <person name="Garbe J."/>
        </authorList>
    </citation>
    <scope>NUCLEOTIDE SEQUENCE</scope>
    <source>
        <strain evidence="5">Duluth1</strain>
        <tissue evidence="5">Whole animal</tissue>
    </source>
</reference>
<dbReference type="AlphaFoldDB" id="A0A9D4GW28"/>
<dbReference type="PANTHER" id="PTHR45740:SF2">
    <property type="entry name" value="POLY [ADP-RIBOSE] POLYMERASE"/>
    <property type="match status" value="1"/>
</dbReference>
<dbReference type="PROSITE" id="PS50918">
    <property type="entry name" value="WWE"/>
    <property type="match status" value="1"/>
</dbReference>